<dbReference type="Proteomes" id="UP000516122">
    <property type="component" value="Chromosome"/>
</dbReference>
<sequence length="200" mass="22972">MKELLLKDFITIGISSIALLISLINLYRDRKNISVRITNQTLIKRIETYDKEPAFPNQSAGVSIGFRFLNTSKHSIGYYDLVFKDGYTNQLLPCTYKFALRPEIASQELLGITPLDETTHLNFMDSNYGVIPANSYVLKEVVVYPISNKIRVNIKFAKSTIIPNFRSETTKFKKWKSTLIKLTDEEINAINQENQKLIQE</sequence>
<proteinExistence type="predicted"/>
<keyword evidence="1" id="KW-0812">Transmembrane</keyword>
<evidence type="ECO:0000313" key="3">
    <source>
        <dbReference type="Proteomes" id="UP000516122"/>
    </source>
</evidence>
<reference evidence="2 3" key="1">
    <citation type="submission" date="2020-08" db="EMBL/GenBank/DDBJ databases">
        <title>Enterococcus faecalis SF28073 genome assembly.</title>
        <authorList>
            <person name="Duerkop B.A."/>
            <person name="Johnson C.N."/>
        </authorList>
    </citation>
    <scope>NUCLEOTIDE SEQUENCE [LARGE SCALE GENOMIC DNA]</scope>
    <source>
        <strain evidence="2 3">SF28073</strain>
    </source>
</reference>
<keyword evidence="1" id="KW-1133">Transmembrane helix</keyword>
<dbReference type="AlphaFoldDB" id="A0A6B1XTT5"/>
<dbReference type="EMBL" id="CP060804">
    <property type="protein sequence ID" value="QNP37235.1"/>
    <property type="molecule type" value="Genomic_DNA"/>
</dbReference>
<organism evidence="2 3">
    <name type="scientific">Enterococcus faecalis</name>
    <name type="common">Streptococcus faecalis</name>
    <dbReference type="NCBI Taxonomy" id="1351"/>
    <lineage>
        <taxon>Bacteria</taxon>
        <taxon>Bacillati</taxon>
        <taxon>Bacillota</taxon>
        <taxon>Bacilli</taxon>
        <taxon>Lactobacillales</taxon>
        <taxon>Enterococcaceae</taxon>
        <taxon>Enterococcus</taxon>
    </lineage>
</organism>
<evidence type="ECO:0000256" key="1">
    <source>
        <dbReference type="SAM" id="Phobius"/>
    </source>
</evidence>
<gene>
    <name evidence="2" type="ORF">H9Q64_12285</name>
</gene>
<keyword evidence="1" id="KW-0472">Membrane</keyword>
<accession>A0A6B1XTT5</accession>
<evidence type="ECO:0000313" key="2">
    <source>
        <dbReference type="EMBL" id="QNP37235.1"/>
    </source>
</evidence>
<dbReference type="RefSeq" id="WP_002380715.1">
    <property type="nucleotide sequence ID" value="NZ_CAXOFR010000004.1"/>
</dbReference>
<protein>
    <submittedName>
        <fullName evidence="2">Uncharacterized protein</fullName>
    </submittedName>
</protein>
<name>A0A6B1XTT5_ENTFL</name>
<feature type="transmembrane region" description="Helical" evidence="1">
    <location>
        <begin position="6"/>
        <end position="27"/>
    </location>
</feature>